<dbReference type="PANTHER" id="PTHR30346:SF29">
    <property type="entry name" value="LYSR SUBSTRATE-BINDING"/>
    <property type="match status" value="1"/>
</dbReference>
<keyword evidence="2" id="KW-0805">Transcription regulation</keyword>
<name>A0A5C4LTE7_9PSEU</name>
<sequence length="300" mass="32152">MLDVHRLRLLRELSRHGTIAATARVCSLTPSAVSQQLSLLEKDVRTPLFIRDGRRLILTQAAEVLVEHAEEVLAALERASAGVAALTATVRGVLRIAAFPTAARALVPGAIARCRAEHPDLRVQLTERSVTEAITDLKAGHVDLALIYEYNLLPAVRDPGVESDLLVREPLLAALPATLPVPGGPLRLDVLAGQPWIAAASDDELRKMLERACGLAGFAPRLDFTSSDYTVIFALVEAGLGVSLVPRLALESMSTDIQLRPVAEPDLDRTVSVAVRAGSRRHPPIAAFLSALHDVAEGIQ</sequence>
<evidence type="ECO:0000256" key="1">
    <source>
        <dbReference type="ARBA" id="ARBA00009437"/>
    </source>
</evidence>
<dbReference type="CDD" id="cd08423">
    <property type="entry name" value="PBP2_LTTR_like_6"/>
    <property type="match status" value="1"/>
</dbReference>
<dbReference type="GO" id="GO:0003700">
    <property type="term" value="F:DNA-binding transcription factor activity"/>
    <property type="evidence" value="ECO:0007669"/>
    <property type="project" value="InterPro"/>
</dbReference>
<dbReference type="Gene3D" id="3.40.190.10">
    <property type="entry name" value="Periplasmic binding protein-like II"/>
    <property type="match status" value="2"/>
</dbReference>
<keyword evidence="7" id="KW-1185">Reference proteome</keyword>
<dbReference type="GO" id="GO:0032993">
    <property type="term" value="C:protein-DNA complex"/>
    <property type="evidence" value="ECO:0007669"/>
    <property type="project" value="TreeGrafter"/>
</dbReference>
<gene>
    <name evidence="6" type="ORF">FG385_27775</name>
</gene>
<protein>
    <submittedName>
        <fullName evidence="6">LysR family transcriptional regulator</fullName>
    </submittedName>
</protein>
<evidence type="ECO:0000313" key="6">
    <source>
        <dbReference type="EMBL" id="TNC21517.1"/>
    </source>
</evidence>
<evidence type="ECO:0000256" key="3">
    <source>
        <dbReference type="ARBA" id="ARBA00023125"/>
    </source>
</evidence>
<reference evidence="6 7" key="1">
    <citation type="submission" date="2019-06" db="EMBL/GenBank/DDBJ databases">
        <title>Amycolatopsis alkalitolerans sp. nov., isolated from Gastrodia elata Blume.</title>
        <authorList>
            <person name="Narsing Rao M.P."/>
            <person name="Li W.J."/>
        </authorList>
    </citation>
    <scope>NUCLEOTIDE SEQUENCE [LARGE SCALE GENOMIC DNA]</scope>
    <source>
        <strain evidence="6 7">SYSUP0005</strain>
    </source>
</reference>
<feature type="domain" description="HTH lysR-type" evidence="5">
    <location>
        <begin position="2"/>
        <end position="59"/>
    </location>
</feature>
<comment type="similarity">
    <text evidence="1">Belongs to the LysR transcriptional regulatory family.</text>
</comment>
<dbReference type="PROSITE" id="PS50931">
    <property type="entry name" value="HTH_LYSR"/>
    <property type="match status" value="1"/>
</dbReference>
<dbReference type="PANTHER" id="PTHR30346">
    <property type="entry name" value="TRANSCRIPTIONAL DUAL REGULATOR HCAR-RELATED"/>
    <property type="match status" value="1"/>
</dbReference>
<organism evidence="6 7">
    <name type="scientific">Amycolatopsis alkalitolerans</name>
    <dbReference type="NCBI Taxonomy" id="2547244"/>
    <lineage>
        <taxon>Bacteria</taxon>
        <taxon>Bacillati</taxon>
        <taxon>Actinomycetota</taxon>
        <taxon>Actinomycetes</taxon>
        <taxon>Pseudonocardiales</taxon>
        <taxon>Pseudonocardiaceae</taxon>
        <taxon>Amycolatopsis</taxon>
    </lineage>
</organism>
<evidence type="ECO:0000313" key="7">
    <source>
        <dbReference type="Proteomes" id="UP000305546"/>
    </source>
</evidence>
<keyword evidence="3" id="KW-0238">DNA-binding</keyword>
<keyword evidence="4" id="KW-0804">Transcription</keyword>
<dbReference type="InterPro" id="IPR036388">
    <property type="entry name" value="WH-like_DNA-bd_sf"/>
</dbReference>
<accession>A0A5C4LTE7</accession>
<dbReference type="Gene3D" id="1.10.10.10">
    <property type="entry name" value="Winged helix-like DNA-binding domain superfamily/Winged helix DNA-binding domain"/>
    <property type="match status" value="1"/>
</dbReference>
<dbReference type="EMBL" id="VDFW01000033">
    <property type="protein sequence ID" value="TNC21517.1"/>
    <property type="molecule type" value="Genomic_DNA"/>
</dbReference>
<proteinExistence type="inferred from homology"/>
<comment type="caution">
    <text evidence="6">The sequence shown here is derived from an EMBL/GenBank/DDBJ whole genome shotgun (WGS) entry which is preliminary data.</text>
</comment>
<dbReference type="InterPro" id="IPR000847">
    <property type="entry name" value="LysR_HTH_N"/>
</dbReference>
<dbReference type="SUPFAM" id="SSF46785">
    <property type="entry name" value="Winged helix' DNA-binding domain"/>
    <property type="match status" value="1"/>
</dbReference>
<dbReference type="InterPro" id="IPR005119">
    <property type="entry name" value="LysR_subst-bd"/>
</dbReference>
<dbReference type="Pfam" id="PF00126">
    <property type="entry name" value="HTH_1"/>
    <property type="match status" value="1"/>
</dbReference>
<dbReference type="AlphaFoldDB" id="A0A5C4LTE7"/>
<evidence type="ECO:0000259" key="5">
    <source>
        <dbReference type="PROSITE" id="PS50931"/>
    </source>
</evidence>
<dbReference type="RefSeq" id="WP_139099753.1">
    <property type="nucleotide sequence ID" value="NZ_VDFW01000033.1"/>
</dbReference>
<evidence type="ECO:0000256" key="2">
    <source>
        <dbReference type="ARBA" id="ARBA00023015"/>
    </source>
</evidence>
<dbReference type="Proteomes" id="UP000305546">
    <property type="component" value="Unassembled WGS sequence"/>
</dbReference>
<dbReference type="GO" id="GO:0003677">
    <property type="term" value="F:DNA binding"/>
    <property type="evidence" value="ECO:0007669"/>
    <property type="project" value="UniProtKB-KW"/>
</dbReference>
<dbReference type="SUPFAM" id="SSF53850">
    <property type="entry name" value="Periplasmic binding protein-like II"/>
    <property type="match status" value="1"/>
</dbReference>
<dbReference type="OrthoDB" id="4131546at2"/>
<dbReference type="InterPro" id="IPR036390">
    <property type="entry name" value="WH_DNA-bd_sf"/>
</dbReference>
<evidence type="ECO:0000256" key="4">
    <source>
        <dbReference type="ARBA" id="ARBA00023163"/>
    </source>
</evidence>
<dbReference type="Pfam" id="PF03466">
    <property type="entry name" value="LysR_substrate"/>
    <property type="match status" value="1"/>
</dbReference>